<gene>
    <name evidence="2" type="ORF">BJ554DRAFT_724</name>
</gene>
<dbReference type="AlphaFoldDB" id="A0A8H8DHX2"/>
<dbReference type="PROSITE" id="PS00211">
    <property type="entry name" value="ABC_TRANSPORTER_1"/>
    <property type="match status" value="1"/>
</dbReference>
<organism evidence="2 3">
    <name type="scientific">Olpidium bornovanus</name>
    <dbReference type="NCBI Taxonomy" id="278681"/>
    <lineage>
        <taxon>Eukaryota</taxon>
        <taxon>Fungi</taxon>
        <taxon>Fungi incertae sedis</taxon>
        <taxon>Olpidiomycota</taxon>
        <taxon>Olpidiomycotina</taxon>
        <taxon>Olpidiomycetes</taxon>
        <taxon>Olpidiales</taxon>
        <taxon>Olpidiaceae</taxon>
        <taxon>Olpidium</taxon>
    </lineage>
</organism>
<feature type="domain" description="ABC transporter" evidence="1">
    <location>
        <begin position="3"/>
        <end position="254"/>
    </location>
</feature>
<dbReference type="Gene3D" id="3.40.50.300">
    <property type="entry name" value="P-loop containing nucleotide triphosphate hydrolases"/>
    <property type="match status" value="1"/>
</dbReference>
<dbReference type="GO" id="GO:0005886">
    <property type="term" value="C:plasma membrane"/>
    <property type="evidence" value="ECO:0007669"/>
    <property type="project" value="TreeGrafter"/>
</dbReference>
<proteinExistence type="predicted"/>
<accession>A0A8H8DHX2</accession>
<dbReference type="InterPro" id="IPR027417">
    <property type="entry name" value="P-loop_NTPase"/>
</dbReference>
<dbReference type="Proteomes" id="UP000673691">
    <property type="component" value="Unassembled WGS sequence"/>
</dbReference>
<dbReference type="InterPro" id="IPR017871">
    <property type="entry name" value="ABC_transporter-like_CS"/>
</dbReference>
<dbReference type="EMBL" id="JAEFCI010007620">
    <property type="protein sequence ID" value="KAG5458960.1"/>
    <property type="molecule type" value="Genomic_DNA"/>
</dbReference>
<dbReference type="GO" id="GO:0022857">
    <property type="term" value="F:transmembrane transporter activity"/>
    <property type="evidence" value="ECO:0007669"/>
    <property type="project" value="TreeGrafter"/>
</dbReference>
<dbReference type="InterPro" id="IPR003439">
    <property type="entry name" value="ABC_transporter-like_ATP-bd"/>
</dbReference>
<dbReference type="OrthoDB" id="6500128at2759"/>
<sequence length="295" mass="33220">FSVVPAKVSALTAESKALIFSDIFAGRRAGSDTAARRRRAGFVFQTFNLLATMSAYENVELPMTLLGKLNAKQRKARCLRLLKSRRIRNRFRVEGTRGPRGGIAPPCSCTYAAPAVVGLQDRLSHLVSARSSPPHTFFRHLRSREVPSELSGGEQQRVTIARALANDPEILLRDEPTGDLDTRNTVEIMNLLLKINREKRTTCIMASDRIFTVIAFHLPAYTRYTTIRLPTACYRRGLAQVTHNPDVECYADRLFYIEDGKFVKQAINTVRSTFTAPQFVKPVQTPLVYEEYLGR</sequence>
<dbReference type="Pfam" id="PF00005">
    <property type="entry name" value="ABC_tran"/>
    <property type="match status" value="1"/>
</dbReference>
<keyword evidence="2" id="KW-0378">Hydrolase</keyword>
<feature type="non-terminal residue" evidence="2">
    <location>
        <position position="1"/>
    </location>
</feature>
<keyword evidence="3" id="KW-1185">Reference proteome</keyword>
<dbReference type="SUPFAM" id="SSF52540">
    <property type="entry name" value="P-loop containing nucleoside triphosphate hydrolases"/>
    <property type="match status" value="1"/>
</dbReference>
<reference evidence="2 3" key="1">
    <citation type="journal article" name="Sci. Rep.">
        <title>Genome-scale phylogenetic analyses confirm Olpidium as the closest living zoosporic fungus to the non-flagellated, terrestrial fungi.</title>
        <authorList>
            <person name="Chang Y."/>
            <person name="Rochon D."/>
            <person name="Sekimoto S."/>
            <person name="Wang Y."/>
            <person name="Chovatia M."/>
            <person name="Sandor L."/>
            <person name="Salamov A."/>
            <person name="Grigoriev I.V."/>
            <person name="Stajich J.E."/>
            <person name="Spatafora J.W."/>
        </authorList>
    </citation>
    <scope>NUCLEOTIDE SEQUENCE [LARGE SCALE GENOMIC DNA]</scope>
    <source>
        <strain evidence="2">S191</strain>
    </source>
</reference>
<dbReference type="PANTHER" id="PTHR24220:SF86">
    <property type="entry name" value="ABC TRANSPORTER ABCH.1"/>
    <property type="match status" value="1"/>
</dbReference>
<dbReference type="InterPro" id="IPR015854">
    <property type="entry name" value="ABC_transpr_LolD-like"/>
</dbReference>
<dbReference type="GO" id="GO:0005524">
    <property type="term" value="F:ATP binding"/>
    <property type="evidence" value="ECO:0007669"/>
    <property type="project" value="InterPro"/>
</dbReference>
<dbReference type="GO" id="GO:0016887">
    <property type="term" value="F:ATP hydrolysis activity"/>
    <property type="evidence" value="ECO:0007669"/>
    <property type="project" value="InterPro"/>
</dbReference>
<evidence type="ECO:0000313" key="3">
    <source>
        <dbReference type="Proteomes" id="UP000673691"/>
    </source>
</evidence>
<dbReference type="PANTHER" id="PTHR24220">
    <property type="entry name" value="IMPORT ATP-BINDING PROTEIN"/>
    <property type="match status" value="1"/>
</dbReference>
<dbReference type="PROSITE" id="PS50893">
    <property type="entry name" value="ABC_TRANSPORTER_2"/>
    <property type="match status" value="1"/>
</dbReference>
<comment type="caution">
    <text evidence="2">The sequence shown here is derived from an EMBL/GenBank/DDBJ whole genome shotgun (WGS) entry which is preliminary data.</text>
</comment>
<name>A0A8H8DHX2_9FUNG</name>
<evidence type="ECO:0000259" key="1">
    <source>
        <dbReference type="PROSITE" id="PS50893"/>
    </source>
</evidence>
<evidence type="ECO:0000313" key="2">
    <source>
        <dbReference type="EMBL" id="KAG5458960.1"/>
    </source>
</evidence>
<protein>
    <submittedName>
        <fullName evidence="2">P-loop containing nucleoside triphosphate hydrolase protein</fullName>
    </submittedName>
</protein>